<dbReference type="Gene3D" id="3.40.30.10">
    <property type="entry name" value="Glutaredoxin"/>
    <property type="match status" value="1"/>
</dbReference>
<dbReference type="CDD" id="cd02947">
    <property type="entry name" value="TRX_family"/>
    <property type="match status" value="1"/>
</dbReference>
<gene>
    <name evidence="2" type="ORF">MNBD_GAMMA11-2913</name>
</gene>
<protein>
    <recommendedName>
        <fullName evidence="1">Thioredoxin-like fold domain-containing protein</fullName>
    </recommendedName>
</protein>
<dbReference type="SUPFAM" id="SSF52833">
    <property type="entry name" value="Thioredoxin-like"/>
    <property type="match status" value="1"/>
</dbReference>
<dbReference type="AlphaFoldDB" id="A0A3B0X4K3"/>
<dbReference type="InterPro" id="IPR012336">
    <property type="entry name" value="Thioredoxin-like_fold"/>
</dbReference>
<organism evidence="2">
    <name type="scientific">hydrothermal vent metagenome</name>
    <dbReference type="NCBI Taxonomy" id="652676"/>
    <lineage>
        <taxon>unclassified sequences</taxon>
        <taxon>metagenomes</taxon>
        <taxon>ecological metagenomes</taxon>
    </lineage>
</organism>
<name>A0A3B0X4K3_9ZZZZ</name>
<sequence>MSIKVEIFSAPNCNICGKAADLLEKLSAEIGGDKINWRKVNVVEEIDLAVSYGIISTPSIVIDNELVFTSLPSSRKLRETLLKRTDNTQ</sequence>
<accession>A0A3B0X4K3</accession>
<proteinExistence type="predicted"/>
<dbReference type="Pfam" id="PF13192">
    <property type="entry name" value="Thioredoxin_3"/>
    <property type="match status" value="1"/>
</dbReference>
<feature type="domain" description="Thioredoxin-like fold" evidence="1">
    <location>
        <begin position="3"/>
        <end position="81"/>
    </location>
</feature>
<dbReference type="EMBL" id="UOFG01000087">
    <property type="protein sequence ID" value="VAW59530.1"/>
    <property type="molecule type" value="Genomic_DNA"/>
</dbReference>
<reference evidence="2" key="1">
    <citation type="submission" date="2018-06" db="EMBL/GenBank/DDBJ databases">
        <authorList>
            <person name="Zhirakovskaya E."/>
        </authorList>
    </citation>
    <scope>NUCLEOTIDE SEQUENCE</scope>
</reference>
<evidence type="ECO:0000313" key="2">
    <source>
        <dbReference type="EMBL" id="VAW59530.1"/>
    </source>
</evidence>
<dbReference type="InterPro" id="IPR036249">
    <property type="entry name" value="Thioredoxin-like_sf"/>
</dbReference>
<evidence type="ECO:0000259" key="1">
    <source>
        <dbReference type="Pfam" id="PF13192"/>
    </source>
</evidence>